<dbReference type="OrthoDB" id="44073at2157"/>
<feature type="transmembrane region" description="Helical" evidence="1">
    <location>
        <begin position="7"/>
        <end position="24"/>
    </location>
</feature>
<gene>
    <name evidence="2" type="ordered locus">Ahos_1668</name>
</gene>
<feature type="transmembrane region" description="Helical" evidence="1">
    <location>
        <begin position="106"/>
        <end position="126"/>
    </location>
</feature>
<proteinExistence type="predicted"/>
<sequence>MKMRVRNHALYFIGILSYVVSLIPFSGVNITRALLLIPVIAYTLPILEHLQPKIMTLKIDYKDILLILLAAIPYIFIEINSVIMYIIVPIVLLIVTLTFYFNKNTLWGNVLGTTFVVSLSLVWALFEGNQFLIPDIYWILYIFAGALYVEYKIPYRRLDKSIVQASWILSLVILTLISLNTPLLLVSLIEPSTRFLRPGEKLKSPKEITLLGRKGSKRDVIFVVLLILLSLLSLRLHLYFSLGSPVY</sequence>
<organism evidence="2 3">
    <name type="scientific">Acidianus hospitalis (strain W1)</name>
    <dbReference type="NCBI Taxonomy" id="933801"/>
    <lineage>
        <taxon>Archaea</taxon>
        <taxon>Thermoproteota</taxon>
        <taxon>Thermoprotei</taxon>
        <taxon>Sulfolobales</taxon>
        <taxon>Sulfolobaceae</taxon>
        <taxon>Acidianus</taxon>
    </lineage>
</organism>
<keyword evidence="1" id="KW-0472">Membrane</keyword>
<dbReference type="KEGG" id="aho:Ahos_1668"/>
<name>F4B6C6_ACIHW</name>
<feature type="transmembrane region" description="Helical" evidence="1">
    <location>
        <begin position="138"/>
        <end position="155"/>
    </location>
</feature>
<keyword evidence="3" id="KW-1185">Reference proteome</keyword>
<evidence type="ECO:0000313" key="3">
    <source>
        <dbReference type="Proteomes" id="UP000008458"/>
    </source>
</evidence>
<keyword evidence="1" id="KW-0812">Transmembrane</keyword>
<dbReference type="AlphaFoldDB" id="F4B6C6"/>
<feature type="transmembrane region" description="Helical" evidence="1">
    <location>
        <begin position="167"/>
        <end position="189"/>
    </location>
</feature>
<dbReference type="Proteomes" id="UP000008458">
    <property type="component" value="Chromosome"/>
</dbReference>
<keyword evidence="1" id="KW-1133">Transmembrane helix</keyword>
<dbReference type="HOGENOM" id="CLU_1154392_0_0_2"/>
<feature type="transmembrane region" description="Helical" evidence="1">
    <location>
        <begin position="220"/>
        <end position="240"/>
    </location>
</feature>
<evidence type="ECO:0000313" key="2">
    <source>
        <dbReference type="EMBL" id="AEE94546.1"/>
    </source>
</evidence>
<dbReference type="eggNOG" id="arCOG06025">
    <property type="taxonomic scope" value="Archaea"/>
</dbReference>
<dbReference type="EMBL" id="CP002535">
    <property type="protein sequence ID" value="AEE94546.1"/>
    <property type="molecule type" value="Genomic_DNA"/>
</dbReference>
<reference evidence="2 3" key="1">
    <citation type="journal article" date="2011" name="Extremophiles">
        <title>Genomic analysis of Acidianus hospitalis W1 a host for studying crenarchaeal virus and plasmid life cycles.</title>
        <authorList>
            <person name="You X.Y."/>
            <person name="Liu C."/>
            <person name="Wang S.Y."/>
            <person name="Jiang C.Y."/>
            <person name="Shah S.A."/>
            <person name="Prangishvili D."/>
            <person name="She Q."/>
            <person name="Liu S.J."/>
            <person name="Garrett R.A."/>
        </authorList>
    </citation>
    <scope>NUCLEOTIDE SEQUENCE [LARGE SCALE GENOMIC DNA]</scope>
    <source>
        <strain evidence="2 3">W1</strain>
    </source>
</reference>
<feature type="transmembrane region" description="Helical" evidence="1">
    <location>
        <begin position="59"/>
        <end position="76"/>
    </location>
</feature>
<evidence type="ECO:0000256" key="1">
    <source>
        <dbReference type="SAM" id="Phobius"/>
    </source>
</evidence>
<dbReference type="GeneID" id="10601168"/>
<dbReference type="RefSeq" id="WP_013776461.1">
    <property type="nucleotide sequence ID" value="NC_015518.1"/>
</dbReference>
<accession>F4B6C6</accession>
<protein>
    <submittedName>
        <fullName evidence="2">Uncharacterized protein</fullName>
    </submittedName>
</protein>
<reference key="2">
    <citation type="journal article" date="2011" name="Extremophiles">
        <title>Genomic analyses of Acidianus hospitalis W1 a host for studying crenarchaeal virus and plasmid life cycles.</title>
        <authorList>
            <person name="You X.Y."/>
            <person name="Liu C."/>
            <person name="Wang S.Y."/>
            <person name="Jiang C.Y."/>
            <person name="Shah S.A."/>
            <person name="Prangishvili D."/>
            <person name="Liu S.J."/>
            <person name="Garrett R.A."/>
        </authorList>
    </citation>
    <scope>NUCLEOTIDE SEQUENCE</scope>
    <source>
        <strain>W1</strain>
    </source>
</reference>